<dbReference type="EMBL" id="KV722511">
    <property type="protein sequence ID" value="OCH86801.1"/>
    <property type="molecule type" value="Genomic_DNA"/>
</dbReference>
<evidence type="ECO:0000313" key="2">
    <source>
        <dbReference type="Proteomes" id="UP000250043"/>
    </source>
</evidence>
<dbReference type="AlphaFoldDB" id="A0A8E2DHB3"/>
<protein>
    <submittedName>
        <fullName evidence="1">Uncharacterized protein</fullName>
    </submittedName>
</protein>
<accession>A0A8E2DHB3</accession>
<reference evidence="1 2" key="1">
    <citation type="submission" date="2016-07" db="EMBL/GenBank/DDBJ databases">
        <title>Draft genome of the white-rot fungus Obba rivulosa 3A-2.</title>
        <authorList>
            <consortium name="DOE Joint Genome Institute"/>
            <person name="Miettinen O."/>
            <person name="Riley R."/>
            <person name="Acob R."/>
            <person name="Barry K."/>
            <person name="Cullen D."/>
            <person name="De Vries R."/>
            <person name="Hainaut M."/>
            <person name="Hatakka A."/>
            <person name="Henrissat B."/>
            <person name="Hilden K."/>
            <person name="Kuo R."/>
            <person name="Labutti K."/>
            <person name="Lipzen A."/>
            <person name="Makela M.R."/>
            <person name="Sandor L."/>
            <person name="Spatafora J.W."/>
            <person name="Grigoriev I.V."/>
            <person name="Hibbett D.S."/>
        </authorList>
    </citation>
    <scope>NUCLEOTIDE SEQUENCE [LARGE SCALE GENOMIC DNA]</scope>
    <source>
        <strain evidence="1 2">3A-2</strain>
    </source>
</reference>
<keyword evidence="2" id="KW-1185">Reference proteome</keyword>
<sequence length="156" mass="16747">MHRAALYCCGRLPLPPLCSNPRVRSPSCITCTAACHSAQKPLARLLYSSASLSVHYVSVASADFFGRVRLVMRVVCAVSAAFALSACQDAVTATSALSTSFGPPARPFCGHLLRRLPRSDSYPWRFSRKPNHVGGCTVAPALGYVSTVNLVTTRYV</sequence>
<organism evidence="1 2">
    <name type="scientific">Obba rivulosa</name>
    <dbReference type="NCBI Taxonomy" id="1052685"/>
    <lineage>
        <taxon>Eukaryota</taxon>
        <taxon>Fungi</taxon>
        <taxon>Dikarya</taxon>
        <taxon>Basidiomycota</taxon>
        <taxon>Agaricomycotina</taxon>
        <taxon>Agaricomycetes</taxon>
        <taxon>Polyporales</taxon>
        <taxon>Gelatoporiaceae</taxon>
        <taxon>Obba</taxon>
    </lineage>
</organism>
<name>A0A8E2DHB3_9APHY</name>
<dbReference type="Proteomes" id="UP000250043">
    <property type="component" value="Unassembled WGS sequence"/>
</dbReference>
<gene>
    <name evidence="1" type="ORF">OBBRIDRAFT_201909</name>
</gene>
<proteinExistence type="predicted"/>
<evidence type="ECO:0000313" key="1">
    <source>
        <dbReference type="EMBL" id="OCH86801.1"/>
    </source>
</evidence>